<dbReference type="AlphaFoldDB" id="A0A9D3ZL13"/>
<proteinExistence type="predicted"/>
<dbReference type="Pfam" id="PF14223">
    <property type="entry name" value="Retrotran_gag_2"/>
    <property type="match status" value="1"/>
</dbReference>
<dbReference type="EMBL" id="JAIQCV010000011">
    <property type="protein sequence ID" value="KAH1046038.1"/>
    <property type="molecule type" value="Genomic_DNA"/>
</dbReference>
<protein>
    <recommendedName>
        <fullName evidence="3">Retrovirus-related Pol polyprotein from transposon TNT 1-94</fullName>
    </recommendedName>
</protein>
<organism evidence="1 2">
    <name type="scientific">Gossypium stocksii</name>
    <dbReference type="NCBI Taxonomy" id="47602"/>
    <lineage>
        <taxon>Eukaryota</taxon>
        <taxon>Viridiplantae</taxon>
        <taxon>Streptophyta</taxon>
        <taxon>Embryophyta</taxon>
        <taxon>Tracheophyta</taxon>
        <taxon>Spermatophyta</taxon>
        <taxon>Magnoliopsida</taxon>
        <taxon>eudicotyledons</taxon>
        <taxon>Gunneridae</taxon>
        <taxon>Pentapetalae</taxon>
        <taxon>rosids</taxon>
        <taxon>malvids</taxon>
        <taxon>Malvales</taxon>
        <taxon>Malvaceae</taxon>
        <taxon>Malvoideae</taxon>
        <taxon>Gossypium</taxon>
    </lineage>
</organism>
<accession>A0A9D3ZL13</accession>
<keyword evidence="2" id="KW-1185">Reference proteome</keyword>
<name>A0A9D3ZL13_9ROSI</name>
<dbReference type="PANTHER" id="PTHR47481">
    <property type="match status" value="1"/>
</dbReference>
<evidence type="ECO:0008006" key="3">
    <source>
        <dbReference type="Google" id="ProtNLM"/>
    </source>
</evidence>
<comment type="caution">
    <text evidence="1">The sequence shown here is derived from an EMBL/GenBank/DDBJ whole genome shotgun (WGS) entry which is preliminary data.</text>
</comment>
<sequence length="116" mass="13076">LKGNLKNITKGLKFVTDYMQTIKTKADELAALGKHLDHEDLIEKVLEGLDSSYHSVIDATNSKDTPITFDELHEKLIHKELSLHTISPFLLLLTSAHLANTRPTHKLQLFAHRGQL</sequence>
<evidence type="ECO:0000313" key="2">
    <source>
        <dbReference type="Proteomes" id="UP000828251"/>
    </source>
</evidence>
<reference evidence="1 2" key="1">
    <citation type="journal article" date="2021" name="Plant Biotechnol. J.">
        <title>Multi-omics assisted identification of the key and species-specific regulatory components of drought-tolerant mechanisms in Gossypium stocksii.</title>
        <authorList>
            <person name="Yu D."/>
            <person name="Ke L."/>
            <person name="Zhang D."/>
            <person name="Wu Y."/>
            <person name="Sun Y."/>
            <person name="Mei J."/>
            <person name="Sun J."/>
            <person name="Sun Y."/>
        </authorList>
    </citation>
    <scope>NUCLEOTIDE SEQUENCE [LARGE SCALE GENOMIC DNA]</scope>
    <source>
        <strain evidence="2">cv. E1</strain>
        <tissue evidence="1">Leaf</tissue>
    </source>
</reference>
<dbReference type="PANTHER" id="PTHR47481:SF22">
    <property type="entry name" value="RETROTRANSPOSON GAG DOMAIN-CONTAINING PROTEIN"/>
    <property type="match status" value="1"/>
</dbReference>
<evidence type="ECO:0000313" key="1">
    <source>
        <dbReference type="EMBL" id="KAH1046038.1"/>
    </source>
</evidence>
<gene>
    <name evidence="1" type="ORF">J1N35_036822</name>
</gene>
<dbReference type="OrthoDB" id="1742162at2759"/>
<feature type="non-terminal residue" evidence="1">
    <location>
        <position position="1"/>
    </location>
</feature>
<dbReference type="Proteomes" id="UP000828251">
    <property type="component" value="Unassembled WGS sequence"/>
</dbReference>